<evidence type="ECO:0000313" key="1">
    <source>
        <dbReference type="EMBL" id="MDO5987629.1"/>
    </source>
</evidence>
<dbReference type="Gene3D" id="2.60.40.1120">
    <property type="entry name" value="Carboxypeptidase-like, regulatory domain"/>
    <property type="match status" value="1"/>
</dbReference>
<gene>
    <name evidence="1" type="ORF">Q4Q39_09485</name>
</gene>
<dbReference type="RefSeq" id="WP_303282193.1">
    <property type="nucleotide sequence ID" value="NZ_BAABCZ010000010.1"/>
</dbReference>
<keyword evidence="2" id="KW-1185">Reference proteome</keyword>
<comment type="caution">
    <text evidence="1">The sequence shown here is derived from an EMBL/GenBank/DDBJ whole genome shotgun (WGS) entry which is preliminary data.</text>
</comment>
<dbReference type="EMBL" id="JAUOEM010000003">
    <property type="protein sequence ID" value="MDO5987629.1"/>
    <property type="molecule type" value="Genomic_DNA"/>
</dbReference>
<evidence type="ECO:0000313" key="2">
    <source>
        <dbReference type="Proteomes" id="UP001176891"/>
    </source>
</evidence>
<organism evidence="1 2">
    <name type="scientific">Flavivirga amylovorans</name>
    <dbReference type="NCBI Taxonomy" id="870486"/>
    <lineage>
        <taxon>Bacteria</taxon>
        <taxon>Pseudomonadati</taxon>
        <taxon>Bacteroidota</taxon>
        <taxon>Flavobacteriia</taxon>
        <taxon>Flavobacteriales</taxon>
        <taxon>Flavobacteriaceae</taxon>
        <taxon>Flavivirga</taxon>
    </lineage>
</organism>
<proteinExistence type="predicted"/>
<dbReference type="SUPFAM" id="SSF49464">
    <property type="entry name" value="Carboxypeptidase regulatory domain-like"/>
    <property type="match status" value="1"/>
</dbReference>
<name>A0ABT8X125_9FLAO</name>
<sequence length="275" mass="31677">MRKVINIDIPKPCHEDWNKMTLEEKGKHCKVCQKTVFDFTAQTDEYIVKTFTENYNVCGRFKSNQLKRDLVFSRKDTNNRLSFLASGLFAVLGLSSQYTYSQGQPKVVQLDSLQKNNIHKYENSKDNQITGTITDKSKTPLSGATILIKGTSRGTTSDFDGNFSINAKMNDILLVSYLGYESKEIKINKKTTDILLLELEESIMGELVTIVIGRAVGNPNYTCFPEKLEKRRLNELRRNNYFKFYKKQAKEHRLKIKNGEIERSKLGAFLYNLFH</sequence>
<dbReference type="InterPro" id="IPR008969">
    <property type="entry name" value="CarboxyPept-like_regulatory"/>
</dbReference>
<protein>
    <submittedName>
        <fullName evidence="1">Carboxypeptidase-like regulatory domain-containing protein</fullName>
    </submittedName>
</protein>
<dbReference type="Pfam" id="PF13715">
    <property type="entry name" value="CarbopepD_reg_2"/>
    <property type="match status" value="1"/>
</dbReference>
<reference evidence="1" key="1">
    <citation type="submission" date="2023-07" db="EMBL/GenBank/DDBJ databases">
        <title>Two novel species in the genus Flavivirga.</title>
        <authorList>
            <person name="Kwon K."/>
        </authorList>
    </citation>
    <scope>NUCLEOTIDE SEQUENCE</scope>
    <source>
        <strain evidence="1">KACC 14157</strain>
    </source>
</reference>
<dbReference type="Proteomes" id="UP001176891">
    <property type="component" value="Unassembled WGS sequence"/>
</dbReference>
<accession>A0ABT8X125</accession>